<name>A0A2A4EQM5_9BURK</name>
<proteinExistence type="predicted"/>
<organism evidence="1 2">
    <name type="scientific">Paraburkholderia acidicola</name>
    <dbReference type="NCBI Taxonomy" id="1912599"/>
    <lineage>
        <taxon>Bacteria</taxon>
        <taxon>Pseudomonadati</taxon>
        <taxon>Pseudomonadota</taxon>
        <taxon>Betaproteobacteria</taxon>
        <taxon>Burkholderiales</taxon>
        <taxon>Burkholderiaceae</taxon>
        <taxon>Paraburkholderia</taxon>
    </lineage>
</organism>
<evidence type="ECO:0000313" key="2">
    <source>
        <dbReference type="Proteomes" id="UP000218022"/>
    </source>
</evidence>
<dbReference type="EMBL" id="MTZV01000006">
    <property type="protein sequence ID" value="PCE22466.1"/>
    <property type="molecule type" value="Genomic_DNA"/>
</dbReference>
<comment type="caution">
    <text evidence="1">The sequence shown here is derived from an EMBL/GenBank/DDBJ whole genome shotgun (WGS) entry which is preliminary data.</text>
</comment>
<dbReference type="Proteomes" id="UP000218022">
    <property type="component" value="Unassembled WGS sequence"/>
</dbReference>
<dbReference type="AlphaFoldDB" id="A0A2A4EQM5"/>
<accession>A0A2A4EQM5</accession>
<protein>
    <submittedName>
        <fullName evidence="1">Uncharacterized protein</fullName>
    </submittedName>
</protein>
<sequence length="86" mass="9629">MRTLANRAQFNAHAPRKQRRRRIAAWLGRVSIDRGPCGRSSAIFPGIPLALPIRVDGCPRFNEPGHVDRSKALTTAAFINNRKEKP</sequence>
<evidence type="ECO:0000313" key="1">
    <source>
        <dbReference type="EMBL" id="PCE22466.1"/>
    </source>
</evidence>
<reference evidence="1 2" key="1">
    <citation type="submission" date="2017-01" db="EMBL/GenBank/DDBJ databases">
        <title>Whole-Genome Shotgun Sequencing of Two beta-Proteobacterial Species in Search of the Bulgecin Biosynthetic Cluster.</title>
        <authorList>
            <person name="Horsman M.E."/>
            <person name="Marous D.R."/>
            <person name="Li R."/>
            <person name="Oliver R.A."/>
            <person name="Byun B."/>
            <person name="Emrich S.J."/>
            <person name="Boggess B."/>
            <person name="Townsend C.A."/>
            <person name="Mobashery S."/>
        </authorList>
    </citation>
    <scope>NUCLEOTIDE SEQUENCE [LARGE SCALE GENOMIC DNA]</scope>
    <source>
        <strain evidence="1 2">ATCC 31363</strain>
    </source>
</reference>
<gene>
    <name evidence="1" type="ORF">BWP39_22575</name>
</gene>